<evidence type="ECO:0000256" key="8">
    <source>
        <dbReference type="ARBA" id="ARBA00023136"/>
    </source>
</evidence>
<evidence type="ECO:0000256" key="4">
    <source>
        <dbReference type="ARBA" id="ARBA00022597"/>
    </source>
</evidence>
<feature type="transmembrane region" description="Helical" evidence="9">
    <location>
        <begin position="258"/>
        <end position="275"/>
    </location>
</feature>
<evidence type="ECO:0000256" key="5">
    <source>
        <dbReference type="ARBA" id="ARBA00022692"/>
    </source>
</evidence>
<feature type="transmembrane region" description="Helical" evidence="9">
    <location>
        <begin position="133"/>
        <end position="153"/>
    </location>
</feature>
<dbReference type="KEGG" id="vbl:L21SP4_00931"/>
<dbReference type="InterPro" id="IPR004673">
    <property type="entry name" value="L-rhamnose-proton_sym_RhaT"/>
</dbReference>
<keyword evidence="6" id="KW-0769">Symport</keyword>
<feature type="transmembrane region" description="Helical" evidence="9">
    <location>
        <begin position="71"/>
        <end position="91"/>
    </location>
</feature>
<dbReference type="GO" id="GO:0016020">
    <property type="term" value="C:membrane"/>
    <property type="evidence" value="ECO:0007669"/>
    <property type="project" value="InterPro"/>
</dbReference>
<dbReference type="PATRIC" id="fig|1609981.3.peg.973"/>
<keyword evidence="8 9" id="KW-0472">Membrane</keyword>
<proteinExistence type="predicted"/>
<evidence type="ECO:0000256" key="7">
    <source>
        <dbReference type="ARBA" id="ARBA00022989"/>
    </source>
</evidence>
<dbReference type="Pfam" id="PF06379">
    <property type="entry name" value="RhaT"/>
    <property type="match status" value="1"/>
</dbReference>
<keyword evidence="11" id="KW-1185">Reference proteome</keyword>
<accession>A0A0G3ED05</accession>
<evidence type="ECO:0000256" key="1">
    <source>
        <dbReference type="ARBA" id="ARBA00022448"/>
    </source>
</evidence>
<evidence type="ECO:0000313" key="10">
    <source>
        <dbReference type="EMBL" id="AKJ64193.1"/>
    </source>
</evidence>
<dbReference type="EMBL" id="CP010904">
    <property type="protein sequence ID" value="AKJ64193.1"/>
    <property type="molecule type" value="Genomic_DNA"/>
</dbReference>
<evidence type="ECO:0000256" key="3">
    <source>
        <dbReference type="ARBA" id="ARBA00022519"/>
    </source>
</evidence>
<feature type="transmembrane region" description="Helical" evidence="9">
    <location>
        <begin position="217"/>
        <end position="237"/>
    </location>
</feature>
<keyword evidence="2" id="KW-1003">Cell membrane</keyword>
<keyword evidence="1" id="KW-0813">Transport</keyword>
<feature type="transmembrane region" description="Helical" evidence="9">
    <location>
        <begin position="319"/>
        <end position="343"/>
    </location>
</feature>
<evidence type="ECO:0000256" key="6">
    <source>
        <dbReference type="ARBA" id="ARBA00022847"/>
    </source>
</evidence>
<feature type="transmembrane region" description="Helical" evidence="9">
    <location>
        <begin position="173"/>
        <end position="197"/>
    </location>
</feature>
<dbReference type="OrthoDB" id="9790043at2"/>
<reference evidence="11" key="1">
    <citation type="submission" date="2015-02" db="EMBL/GenBank/DDBJ databases">
        <title>Description and complete genome sequence of the first cultured representative of the subdivision 5 of the Verrucomicrobia phylum.</title>
        <authorList>
            <person name="Spring S."/>
            <person name="Bunk B."/>
            <person name="Sproer C."/>
            <person name="Klenk H.-P."/>
        </authorList>
    </citation>
    <scope>NUCLEOTIDE SEQUENCE [LARGE SCALE GENOMIC DNA]</scope>
    <source>
        <strain evidence="11">L21-Fru-AB</strain>
    </source>
</reference>
<dbReference type="AlphaFoldDB" id="A0A0G3ED05"/>
<protein>
    <submittedName>
        <fullName evidence="10">L-rhamnose-H(+) transport protein</fullName>
    </submittedName>
</protein>
<dbReference type="STRING" id="1307763.L21SP4_00931"/>
<keyword evidence="3" id="KW-0997">Cell inner membrane</keyword>
<name>A0A0G3ED05_9BACT</name>
<feature type="transmembrane region" description="Helical" evidence="9">
    <location>
        <begin position="6"/>
        <end position="23"/>
    </location>
</feature>
<keyword evidence="7 9" id="KW-1133">Transmembrane helix</keyword>
<dbReference type="GO" id="GO:0015293">
    <property type="term" value="F:symporter activity"/>
    <property type="evidence" value="ECO:0007669"/>
    <property type="project" value="UniProtKB-KW"/>
</dbReference>
<feature type="transmembrane region" description="Helical" evidence="9">
    <location>
        <begin position="35"/>
        <end position="55"/>
    </location>
</feature>
<keyword evidence="4" id="KW-0762">Sugar transport</keyword>
<feature type="transmembrane region" description="Helical" evidence="9">
    <location>
        <begin position="287"/>
        <end position="307"/>
    </location>
</feature>
<sequence>MLFSGVVMLVLGGISAGSFYIPLKKVNGWSWESGWISFGLFAWIIGPLAVAALTAPEFGGMIAASGSRTVFMTWFMGFLWGIGAVTFGLSMRYLGMSLGYALALGSCAAFGTLIPPIVKGQFMGLLSTTSGQLTLSGVLVCLVGVAVCGYAGVRKEREVSTDLKQASTAEFNFPKGIVVALVSGLMNACLAFSFEFGRPIAEEALSAGVAPLWQNNPVLVVALMGGFTTNVIYCLFLNVKNRTGGDYFRARAPLLKNYALAAVAGWLWYVQFMLYGMGSTRLGEYAFASWSVLMAVVVAVSNIWGLWFKEWQGVSRRTIGVIVTGILLVLLSIVLIGAGGYAAQT</sequence>
<evidence type="ECO:0000256" key="9">
    <source>
        <dbReference type="SAM" id="Phobius"/>
    </source>
</evidence>
<gene>
    <name evidence="10" type="primary">rhaT</name>
    <name evidence="10" type="ORF">L21SP4_00931</name>
</gene>
<feature type="transmembrane region" description="Helical" evidence="9">
    <location>
        <begin position="98"/>
        <end position="118"/>
    </location>
</feature>
<evidence type="ECO:0000313" key="11">
    <source>
        <dbReference type="Proteomes" id="UP000035268"/>
    </source>
</evidence>
<evidence type="ECO:0000256" key="2">
    <source>
        <dbReference type="ARBA" id="ARBA00022475"/>
    </source>
</evidence>
<dbReference type="GO" id="GO:0015153">
    <property type="term" value="F:rhamnose transmembrane transporter activity"/>
    <property type="evidence" value="ECO:0007669"/>
    <property type="project" value="InterPro"/>
</dbReference>
<dbReference type="Proteomes" id="UP000035268">
    <property type="component" value="Chromosome"/>
</dbReference>
<dbReference type="RefSeq" id="WP_052881546.1">
    <property type="nucleotide sequence ID" value="NZ_CP010904.1"/>
</dbReference>
<reference evidence="10 11" key="2">
    <citation type="journal article" date="2016" name="ISME J.">
        <title>Characterization of the first cultured representative of Verrucomicrobia subdivision 5 indicates the proposal of a novel phylum.</title>
        <authorList>
            <person name="Spring S."/>
            <person name="Bunk B."/>
            <person name="Sproer C."/>
            <person name="Schumann P."/>
            <person name="Rohde M."/>
            <person name="Tindall B.J."/>
            <person name="Klenk H.P."/>
        </authorList>
    </citation>
    <scope>NUCLEOTIDE SEQUENCE [LARGE SCALE GENOMIC DNA]</scope>
    <source>
        <strain evidence="10 11">L21-Fru-AB</strain>
    </source>
</reference>
<organism evidence="10 11">
    <name type="scientific">Kiritimatiella glycovorans</name>
    <dbReference type="NCBI Taxonomy" id="1307763"/>
    <lineage>
        <taxon>Bacteria</taxon>
        <taxon>Pseudomonadati</taxon>
        <taxon>Kiritimatiellota</taxon>
        <taxon>Kiritimatiellia</taxon>
        <taxon>Kiritimatiellales</taxon>
        <taxon>Kiritimatiellaceae</taxon>
        <taxon>Kiritimatiella</taxon>
    </lineage>
</organism>
<keyword evidence="5 9" id="KW-0812">Transmembrane</keyword>